<dbReference type="EMBL" id="JAWWNJ010000024">
    <property type="protein sequence ID" value="KAK7031464.1"/>
    <property type="molecule type" value="Genomic_DNA"/>
</dbReference>
<dbReference type="Proteomes" id="UP001362999">
    <property type="component" value="Unassembled WGS sequence"/>
</dbReference>
<comment type="caution">
    <text evidence="2">The sequence shown here is derived from an EMBL/GenBank/DDBJ whole genome shotgun (WGS) entry which is preliminary data.</text>
</comment>
<evidence type="ECO:0000313" key="3">
    <source>
        <dbReference type="Proteomes" id="UP001362999"/>
    </source>
</evidence>
<evidence type="ECO:0000256" key="1">
    <source>
        <dbReference type="SAM" id="MobiDB-lite"/>
    </source>
</evidence>
<evidence type="ECO:0000313" key="2">
    <source>
        <dbReference type="EMBL" id="KAK7031464.1"/>
    </source>
</evidence>
<organism evidence="2 3">
    <name type="scientific">Favolaschia claudopus</name>
    <dbReference type="NCBI Taxonomy" id="2862362"/>
    <lineage>
        <taxon>Eukaryota</taxon>
        <taxon>Fungi</taxon>
        <taxon>Dikarya</taxon>
        <taxon>Basidiomycota</taxon>
        <taxon>Agaricomycotina</taxon>
        <taxon>Agaricomycetes</taxon>
        <taxon>Agaricomycetidae</taxon>
        <taxon>Agaricales</taxon>
        <taxon>Marasmiineae</taxon>
        <taxon>Mycenaceae</taxon>
        <taxon>Favolaschia</taxon>
    </lineage>
</organism>
<accession>A0AAW0BX43</accession>
<sequence length="234" mass="25845">MSSHAQPFPPSHTDALEQKPRTRHRRCRTLSVSVPFDGNAPKIKIAVQSSACSSPVQVATGAFTLTGSARTALRSLVSGSSDDDSDANEESYDAREYTIIPRHIRSRSVFSDKDLPSISRTASPFEGERQPVPPGWGLGGRSRVSVKARKKERERSRSRERCQSHEQSGSTRIHPALEALERCSRVGSRVECAACGTLGVNFPRCPRCTKTWCSRPCRMSPIHRCLPRRSTITS</sequence>
<proteinExistence type="predicted"/>
<dbReference type="AlphaFoldDB" id="A0AAW0BX43"/>
<gene>
    <name evidence="2" type="ORF">R3P38DRAFT_816385</name>
</gene>
<reference evidence="2 3" key="1">
    <citation type="journal article" date="2024" name="J Genomics">
        <title>Draft genome sequencing and assembly of Favolaschia claudopus CIRM-BRFM 2984 isolated from oak limbs.</title>
        <authorList>
            <person name="Navarro D."/>
            <person name="Drula E."/>
            <person name="Chaduli D."/>
            <person name="Cazenave R."/>
            <person name="Ahrendt S."/>
            <person name="Wang J."/>
            <person name="Lipzen A."/>
            <person name="Daum C."/>
            <person name="Barry K."/>
            <person name="Grigoriev I.V."/>
            <person name="Favel A."/>
            <person name="Rosso M.N."/>
            <person name="Martin F."/>
        </authorList>
    </citation>
    <scope>NUCLEOTIDE SEQUENCE [LARGE SCALE GENOMIC DNA]</scope>
    <source>
        <strain evidence="2 3">CIRM-BRFM 2984</strain>
    </source>
</reference>
<protein>
    <recommendedName>
        <fullName evidence="4">HIT-type domain-containing protein</fullName>
    </recommendedName>
</protein>
<feature type="region of interest" description="Disordered" evidence="1">
    <location>
        <begin position="1"/>
        <end position="25"/>
    </location>
</feature>
<feature type="compositionally biased region" description="Basic and acidic residues" evidence="1">
    <location>
        <begin position="151"/>
        <end position="164"/>
    </location>
</feature>
<name>A0AAW0BX43_9AGAR</name>
<keyword evidence="3" id="KW-1185">Reference proteome</keyword>
<feature type="region of interest" description="Disordered" evidence="1">
    <location>
        <begin position="115"/>
        <end position="173"/>
    </location>
</feature>
<evidence type="ECO:0008006" key="4">
    <source>
        <dbReference type="Google" id="ProtNLM"/>
    </source>
</evidence>